<sequence>MSKLSFRARALDASKPMPVYMTEELPDLPDFSAINRAVPQMPTGMEKEEESEHHLQRAISAQQVYGSANPLVIPTPDFETSVSYYEELYDPSYKQPKQYVHVQPLSMEQDIPDYDMDADDEEWMRKHRKTFEITELQFEEMMDRLEKGSGQRVVTLKEAKLLLKEDDDLIIAVYDYWLNKRLKSMTQGCGLIPSVRQEKRDGSTSNNPYVAFRRRTEKMQTRKNRKNDEASYEKMLKLRRDLNRAVTLLEMVKRREKSKKEAVHLTLEIFEKRYQMEDFSGTILAECEELSKRQPSFTIPAIPNGNQYAPWSMKTEDGLKKKREYKKRKHKDEKKLRQTSVSSLGEIEPARFPDIRSSEEELSPQVQSISDHEEEADPDGIFAFRRKKGCHYVAPHSDLVQGWPWSADPPRGVTDNRYRYCCTSLREPRRCVGLARRRVGRGGRILLDRAWSPFQDFKRLDDALSSPSDPLVSPLRSASASSSQTSLPLSFLLEEIRAKRMLHYRPKTPPPAPQQPSATSPSPTLPQSQVLMENSLDSFLQPSRTIPAIQTPSKLPQQMLMESDSTVDSDAAGPSASQQTLPSLVSGPEPDAVAPLLDSQDLQTLEVDVVNSDSSSELNTSFGSLPTSRFTLEPSRELSKTKSAVVEQLPVLVSPSSVVGVKENHSSSAANALLNHKAVIEASTKVPIGHSTAPAATVLQLNYPLGTTKITTPSTTTPSTTMPIVSTSASVNAMDGVVVTNSVDVVSPSMLDVGTGSDALRKGSLDRQRTRLNLDGTSVVPSTAQNVSLANAVKRMSQANNIDVISRDKHEDSNHSLDGNACIPNNKSVVMEVT</sequence>
<dbReference type="GO" id="GO:0035267">
    <property type="term" value="C:NuA4 histone acetyltransferase complex"/>
    <property type="evidence" value="ECO:0007669"/>
    <property type="project" value="InterPro"/>
</dbReference>
<evidence type="ECO:0000313" key="9">
    <source>
        <dbReference type="Proteomes" id="UP000694845"/>
    </source>
</evidence>
<evidence type="ECO:0000256" key="2">
    <source>
        <dbReference type="ARBA" id="ARBA00008035"/>
    </source>
</evidence>
<dbReference type="PANTHER" id="PTHR14898">
    <property type="entry name" value="ENHANCER OF POLYCOMB"/>
    <property type="match status" value="1"/>
</dbReference>
<evidence type="ECO:0000256" key="7">
    <source>
        <dbReference type="SAM" id="MobiDB-lite"/>
    </source>
</evidence>
<dbReference type="Pfam" id="PF10513">
    <property type="entry name" value="EPL1"/>
    <property type="match status" value="1"/>
</dbReference>
<evidence type="ECO:0000256" key="4">
    <source>
        <dbReference type="ARBA" id="ARBA00023163"/>
    </source>
</evidence>
<evidence type="ECO:0000256" key="3">
    <source>
        <dbReference type="ARBA" id="ARBA00023015"/>
    </source>
</evidence>
<reference evidence="10" key="1">
    <citation type="submission" date="2025-08" db="UniProtKB">
        <authorList>
            <consortium name="RefSeq"/>
        </authorList>
    </citation>
    <scope>IDENTIFICATION</scope>
</reference>
<accession>A0A8B7Y414</accession>
<keyword evidence="4 6" id="KW-0804">Transcription</keyword>
<feature type="domain" description="Enhancer of polycomb-like N-terminal" evidence="8">
    <location>
        <begin position="7"/>
        <end position="147"/>
    </location>
</feature>
<evidence type="ECO:0000256" key="6">
    <source>
        <dbReference type="RuleBase" id="RU361124"/>
    </source>
</evidence>
<keyword evidence="3 6" id="KW-0805">Transcription regulation</keyword>
<dbReference type="GeneID" id="110977345"/>
<feature type="region of interest" description="Disordered" evidence="7">
    <location>
        <begin position="504"/>
        <end position="527"/>
    </location>
</feature>
<dbReference type="KEGG" id="aplc:110977345"/>
<name>A0A8B7Y414_ACAPL</name>
<dbReference type="Proteomes" id="UP000694845">
    <property type="component" value="Unplaced"/>
</dbReference>
<dbReference type="AlphaFoldDB" id="A0A8B7Y414"/>
<keyword evidence="5 6" id="KW-0539">Nucleus</keyword>
<gene>
    <name evidence="10" type="primary">LOC110977345</name>
</gene>
<feature type="region of interest" description="Disordered" evidence="7">
    <location>
        <begin position="323"/>
        <end position="375"/>
    </location>
</feature>
<evidence type="ECO:0000313" key="10">
    <source>
        <dbReference type="RefSeq" id="XP_022087065.1"/>
    </source>
</evidence>
<dbReference type="RefSeq" id="XP_022087065.1">
    <property type="nucleotide sequence ID" value="XM_022231373.1"/>
</dbReference>
<comment type="subcellular location">
    <subcellularLocation>
        <location evidence="1 6">Nucleus</location>
    </subcellularLocation>
</comment>
<evidence type="ECO:0000256" key="1">
    <source>
        <dbReference type="ARBA" id="ARBA00004123"/>
    </source>
</evidence>
<feature type="compositionally biased region" description="Basic and acidic residues" evidence="7">
    <location>
        <begin position="348"/>
        <end position="359"/>
    </location>
</feature>
<dbReference type="OrthoDB" id="435275at2759"/>
<dbReference type="GO" id="GO:0006357">
    <property type="term" value="P:regulation of transcription by RNA polymerase II"/>
    <property type="evidence" value="ECO:0007669"/>
    <property type="project" value="InterPro"/>
</dbReference>
<feature type="region of interest" description="Disordered" evidence="7">
    <location>
        <begin position="560"/>
        <end position="593"/>
    </location>
</feature>
<feature type="compositionally biased region" description="Basic residues" evidence="7">
    <location>
        <begin position="323"/>
        <end position="332"/>
    </location>
</feature>
<protein>
    <recommendedName>
        <fullName evidence="6">Enhancer of polycomb-like protein</fullName>
    </recommendedName>
</protein>
<dbReference type="InterPro" id="IPR019542">
    <property type="entry name" value="Enhancer_polycomb-like_N"/>
</dbReference>
<dbReference type="GO" id="GO:0005634">
    <property type="term" value="C:nucleus"/>
    <property type="evidence" value="ECO:0007669"/>
    <property type="project" value="UniProtKB-SubCell"/>
</dbReference>
<evidence type="ECO:0000256" key="5">
    <source>
        <dbReference type="ARBA" id="ARBA00023242"/>
    </source>
</evidence>
<organism evidence="9 10">
    <name type="scientific">Acanthaster planci</name>
    <name type="common">Crown-of-thorns starfish</name>
    <dbReference type="NCBI Taxonomy" id="133434"/>
    <lineage>
        <taxon>Eukaryota</taxon>
        <taxon>Metazoa</taxon>
        <taxon>Echinodermata</taxon>
        <taxon>Eleutherozoa</taxon>
        <taxon>Asterozoa</taxon>
        <taxon>Asteroidea</taxon>
        <taxon>Valvatacea</taxon>
        <taxon>Valvatida</taxon>
        <taxon>Acanthasteridae</taxon>
        <taxon>Acanthaster</taxon>
    </lineage>
</organism>
<keyword evidence="9" id="KW-1185">Reference proteome</keyword>
<dbReference type="OMA" id="DKHEDAN"/>
<evidence type="ECO:0000259" key="8">
    <source>
        <dbReference type="Pfam" id="PF10513"/>
    </source>
</evidence>
<comment type="similarity">
    <text evidence="2 6">Belongs to the enhancer of polycomb family.</text>
</comment>
<proteinExistence type="inferred from homology"/>
<dbReference type="InterPro" id="IPR024943">
    <property type="entry name" value="Enhancer_polycomb"/>
</dbReference>
<feature type="compositionally biased region" description="Low complexity" evidence="7">
    <location>
        <begin position="515"/>
        <end position="527"/>
    </location>
</feature>